<evidence type="ECO:0000256" key="5">
    <source>
        <dbReference type="SAM" id="Phobius"/>
    </source>
</evidence>
<proteinExistence type="predicted"/>
<evidence type="ECO:0000256" key="4">
    <source>
        <dbReference type="ARBA" id="ARBA00023136"/>
    </source>
</evidence>
<keyword evidence="8" id="KW-1185">Reference proteome</keyword>
<protein>
    <submittedName>
        <fullName evidence="7">DMT family transporter</fullName>
    </submittedName>
</protein>
<evidence type="ECO:0000256" key="3">
    <source>
        <dbReference type="ARBA" id="ARBA00022989"/>
    </source>
</evidence>
<comment type="caution">
    <text evidence="7">The sequence shown here is derived from an EMBL/GenBank/DDBJ whole genome shotgun (WGS) entry which is preliminary data.</text>
</comment>
<feature type="transmembrane region" description="Helical" evidence="5">
    <location>
        <begin position="202"/>
        <end position="228"/>
    </location>
</feature>
<reference evidence="7 8" key="1">
    <citation type="journal article" date="2013" name="Antonie Van Leeuwenhoek">
        <title>Dongia rigui sp. nov., isolated from freshwater of a large wetland in Korea.</title>
        <authorList>
            <person name="Baik K.S."/>
            <person name="Hwang Y.M."/>
            <person name="Choi J.S."/>
            <person name="Kwon J."/>
            <person name="Seong C.N."/>
        </authorList>
    </citation>
    <scope>NUCLEOTIDE SEQUENCE [LARGE SCALE GENOMIC DNA]</scope>
    <source>
        <strain evidence="7 8">04SU4-P</strain>
    </source>
</reference>
<feature type="transmembrane region" description="Helical" evidence="5">
    <location>
        <begin position="114"/>
        <end position="132"/>
    </location>
</feature>
<dbReference type="EMBL" id="JAXCLX010000001">
    <property type="protein sequence ID" value="MDY0871042.1"/>
    <property type="molecule type" value="Genomic_DNA"/>
</dbReference>
<dbReference type="PANTHER" id="PTHR32322:SF9">
    <property type="entry name" value="AMINO-ACID METABOLITE EFFLUX PUMP-RELATED"/>
    <property type="match status" value="1"/>
</dbReference>
<evidence type="ECO:0000256" key="2">
    <source>
        <dbReference type="ARBA" id="ARBA00022692"/>
    </source>
</evidence>
<organism evidence="7 8">
    <name type="scientific">Dongia rigui</name>
    <dbReference type="NCBI Taxonomy" id="940149"/>
    <lineage>
        <taxon>Bacteria</taxon>
        <taxon>Pseudomonadati</taxon>
        <taxon>Pseudomonadota</taxon>
        <taxon>Alphaproteobacteria</taxon>
        <taxon>Rhodospirillales</taxon>
        <taxon>Dongiaceae</taxon>
        <taxon>Dongia</taxon>
    </lineage>
</organism>
<evidence type="ECO:0000313" key="8">
    <source>
        <dbReference type="Proteomes" id="UP001271769"/>
    </source>
</evidence>
<gene>
    <name evidence="7" type="ORF">SMD31_03885</name>
</gene>
<feature type="transmembrane region" description="Helical" evidence="5">
    <location>
        <begin position="263"/>
        <end position="280"/>
    </location>
</feature>
<keyword evidence="4 5" id="KW-0472">Membrane</keyword>
<feature type="transmembrane region" description="Helical" evidence="5">
    <location>
        <begin position="240"/>
        <end position="257"/>
    </location>
</feature>
<evidence type="ECO:0000259" key="6">
    <source>
        <dbReference type="Pfam" id="PF00892"/>
    </source>
</evidence>
<feature type="transmembrane region" description="Helical" evidence="5">
    <location>
        <begin position="61"/>
        <end position="81"/>
    </location>
</feature>
<feature type="domain" description="EamA" evidence="6">
    <location>
        <begin position="6"/>
        <end position="131"/>
    </location>
</feature>
<dbReference type="InterPro" id="IPR000620">
    <property type="entry name" value="EamA_dom"/>
</dbReference>
<comment type="subcellular location">
    <subcellularLocation>
        <location evidence="1">Membrane</location>
        <topology evidence="1">Multi-pass membrane protein</topology>
    </subcellularLocation>
</comment>
<feature type="transmembrane region" description="Helical" evidence="5">
    <location>
        <begin position="87"/>
        <end position="107"/>
    </location>
</feature>
<keyword evidence="2 5" id="KW-0812">Transmembrane</keyword>
<keyword evidence="3 5" id="KW-1133">Transmembrane helix</keyword>
<dbReference type="RefSeq" id="WP_320499411.1">
    <property type="nucleotide sequence ID" value="NZ_JAXCLX010000001.1"/>
</dbReference>
<feature type="transmembrane region" description="Helical" evidence="5">
    <location>
        <begin position="33"/>
        <end position="52"/>
    </location>
</feature>
<feature type="domain" description="EamA" evidence="6">
    <location>
        <begin position="141"/>
        <end position="279"/>
    </location>
</feature>
<sequence>MPLTHIALAVFIQILWGPIYTLAKPVVGDWFSPVLLVTVVYATVALLLSPFYPRAKTPRRTLFILAFFGCTLQSTAVYYGLKLLPASMAVLLMQLSVPVAIVASWVLGRDKPNLKNGLGALLCLAGVAVVVGKPDATSAYLGIFAMLVCAISWATTQAVIPVVAKDHGTALYAALARYATPQMIVAALLLEGQGLIPTIQAIPLQGWLGVVGIAAFGFALPYSIWYWLLMRHRVDELTPFTLLMPVFGVVTATWHLGEPLSEGIILGGGIILLGLGIIVWRGRPRIAPIPPAQ</sequence>
<dbReference type="PANTHER" id="PTHR32322">
    <property type="entry name" value="INNER MEMBRANE TRANSPORTER"/>
    <property type="match status" value="1"/>
</dbReference>
<accession>A0ABU5DVP2</accession>
<name>A0ABU5DVP2_9PROT</name>
<dbReference type="InterPro" id="IPR050638">
    <property type="entry name" value="AA-Vitamin_Transporters"/>
</dbReference>
<dbReference type="Proteomes" id="UP001271769">
    <property type="component" value="Unassembled WGS sequence"/>
</dbReference>
<feature type="transmembrane region" description="Helical" evidence="5">
    <location>
        <begin position="138"/>
        <end position="163"/>
    </location>
</feature>
<feature type="transmembrane region" description="Helical" evidence="5">
    <location>
        <begin position="170"/>
        <end position="190"/>
    </location>
</feature>
<dbReference type="InterPro" id="IPR037185">
    <property type="entry name" value="EmrE-like"/>
</dbReference>
<evidence type="ECO:0000256" key="1">
    <source>
        <dbReference type="ARBA" id="ARBA00004141"/>
    </source>
</evidence>
<evidence type="ECO:0000313" key="7">
    <source>
        <dbReference type="EMBL" id="MDY0871042.1"/>
    </source>
</evidence>
<dbReference type="SUPFAM" id="SSF103481">
    <property type="entry name" value="Multidrug resistance efflux transporter EmrE"/>
    <property type="match status" value="2"/>
</dbReference>
<dbReference type="Pfam" id="PF00892">
    <property type="entry name" value="EamA"/>
    <property type="match status" value="2"/>
</dbReference>